<dbReference type="Gene3D" id="1.10.601.10">
    <property type="entry name" value="RNA Polymerase Primary Sigma Factor"/>
    <property type="match status" value="1"/>
</dbReference>
<dbReference type="Pfam" id="PF03979">
    <property type="entry name" value="Sigma70_r1_1"/>
    <property type="match status" value="1"/>
</dbReference>
<sequence length="284" mass="33168">MPTKQLSLEEKYDEVQQLIIVGKERGFLLFDEINDLLPTQATSSEEIDELFSILGNLGIEVLDSEDKYKEKKRLEKATAEPGVEVQPTLLEKTSDPVRMYLREMGTVPLLTKEGEVEIAKRIERGKQKILKVISRTPTVVSTIIRLGDQLKDGQRTIRELIVFHEDEVTDARLKARGHEVLQQINAIRKARLKAKKKEAKLDSIPKRDKRRYRQYRWKALRSQVELSQLIRQVEFTEQTKQYLIEDIWSSVNTVQRSQKEIRLLDRKLKSKTKHSNIKDEDYKS</sequence>
<organism evidence="3">
    <name type="scientific">marine metagenome</name>
    <dbReference type="NCBI Taxonomy" id="408172"/>
    <lineage>
        <taxon>unclassified sequences</taxon>
        <taxon>metagenomes</taxon>
        <taxon>ecological metagenomes</taxon>
    </lineage>
</organism>
<dbReference type="EMBL" id="UINC01053566">
    <property type="protein sequence ID" value="SVB70232.1"/>
    <property type="molecule type" value="Genomic_DNA"/>
</dbReference>
<evidence type="ECO:0000313" key="3">
    <source>
        <dbReference type="EMBL" id="SVB70232.1"/>
    </source>
</evidence>
<dbReference type="GO" id="GO:0003677">
    <property type="term" value="F:DNA binding"/>
    <property type="evidence" value="ECO:0007669"/>
    <property type="project" value="InterPro"/>
</dbReference>
<dbReference type="GO" id="GO:0006352">
    <property type="term" value="P:DNA-templated transcription initiation"/>
    <property type="evidence" value="ECO:0007669"/>
    <property type="project" value="InterPro"/>
</dbReference>
<evidence type="ECO:0000259" key="1">
    <source>
        <dbReference type="Pfam" id="PF00140"/>
    </source>
</evidence>
<feature type="domain" description="RNA polymerase sigma factor 70 region 1.1" evidence="2">
    <location>
        <begin position="10"/>
        <end position="76"/>
    </location>
</feature>
<name>A0A382G5T6_9ZZZZ</name>
<feature type="non-terminal residue" evidence="3">
    <location>
        <position position="284"/>
    </location>
</feature>
<dbReference type="InterPro" id="IPR013325">
    <property type="entry name" value="RNA_pol_sigma_r2"/>
</dbReference>
<dbReference type="Pfam" id="PF00140">
    <property type="entry name" value="Sigma70_r1_2"/>
    <property type="match status" value="1"/>
</dbReference>
<dbReference type="SUPFAM" id="SSF88946">
    <property type="entry name" value="Sigma2 domain of RNA polymerase sigma factors"/>
    <property type="match status" value="1"/>
</dbReference>
<dbReference type="Gene3D" id="1.10.220.120">
    <property type="entry name" value="Sigma-70 factor, region 1.1"/>
    <property type="match status" value="1"/>
</dbReference>
<dbReference type="GO" id="GO:0016987">
    <property type="term" value="F:sigma factor activity"/>
    <property type="evidence" value="ECO:0007669"/>
    <property type="project" value="InterPro"/>
</dbReference>
<dbReference type="InterPro" id="IPR042189">
    <property type="entry name" value="RNA_pol_sigma_70_r1_1_sf"/>
</dbReference>
<dbReference type="InterPro" id="IPR007127">
    <property type="entry name" value="RNA_pol_sigma_70_r1_1"/>
</dbReference>
<evidence type="ECO:0000259" key="2">
    <source>
        <dbReference type="Pfam" id="PF03979"/>
    </source>
</evidence>
<evidence type="ECO:0008006" key="4">
    <source>
        <dbReference type="Google" id="ProtNLM"/>
    </source>
</evidence>
<proteinExistence type="predicted"/>
<protein>
    <recommendedName>
        <fullName evidence="4">RNA polymerase sigma factor RpoD</fullName>
    </recommendedName>
</protein>
<dbReference type="InterPro" id="IPR009042">
    <property type="entry name" value="RNA_pol_sigma70_r1_2"/>
</dbReference>
<feature type="domain" description="RNA polymerase sigma-70 region 1.2" evidence="1">
    <location>
        <begin position="95"/>
        <end position="127"/>
    </location>
</feature>
<accession>A0A382G5T6</accession>
<reference evidence="3" key="1">
    <citation type="submission" date="2018-05" db="EMBL/GenBank/DDBJ databases">
        <authorList>
            <person name="Lanie J.A."/>
            <person name="Ng W.-L."/>
            <person name="Kazmierczak K.M."/>
            <person name="Andrzejewski T.M."/>
            <person name="Davidsen T.M."/>
            <person name="Wayne K.J."/>
            <person name="Tettelin H."/>
            <person name="Glass J.I."/>
            <person name="Rusch D."/>
            <person name="Podicherti R."/>
            <person name="Tsui H.-C.T."/>
            <person name="Winkler M.E."/>
        </authorList>
    </citation>
    <scope>NUCLEOTIDE SEQUENCE</scope>
</reference>
<dbReference type="AlphaFoldDB" id="A0A382G5T6"/>
<gene>
    <name evidence="3" type="ORF">METZ01_LOCUS223086</name>
</gene>